<comment type="caution">
    <text evidence="1">The sequence shown here is derived from an EMBL/GenBank/DDBJ whole genome shotgun (WGS) entry which is preliminary data.</text>
</comment>
<protein>
    <submittedName>
        <fullName evidence="1">Uncharacterized protein</fullName>
    </submittedName>
</protein>
<dbReference type="EMBL" id="ASGP02000003">
    <property type="protein sequence ID" value="KAH9518190.1"/>
    <property type="molecule type" value="Genomic_DNA"/>
</dbReference>
<gene>
    <name evidence="1" type="ORF">DERF_008783</name>
</gene>
<dbReference type="Proteomes" id="UP000790347">
    <property type="component" value="Unassembled WGS sequence"/>
</dbReference>
<organism evidence="1 2">
    <name type="scientific">Dermatophagoides farinae</name>
    <name type="common">American house dust mite</name>
    <dbReference type="NCBI Taxonomy" id="6954"/>
    <lineage>
        <taxon>Eukaryota</taxon>
        <taxon>Metazoa</taxon>
        <taxon>Ecdysozoa</taxon>
        <taxon>Arthropoda</taxon>
        <taxon>Chelicerata</taxon>
        <taxon>Arachnida</taxon>
        <taxon>Acari</taxon>
        <taxon>Acariformes</taxon>
        <taxon>Sarcoptiformes</taxon>
        <taxon>Astigmata</taxon>
        <taxon>Psoroptidia</taxon>
        <taxon>Analgoidea</taxon>
        <taxon>Pyroglyphidae</taxon>
        <taxon>Dermatophagoidinae</taxon>
        <taxon>Dermatophagoides</taxon>
    </lineage>
</organism>
<proteinExistence type="predicted"/>
<reference evidence="1" key="2">
    <citation type="journal article" date="2022" name="Res Sq">
        <title>Comparative Genomics Reveals Insights into the Divergent Evolution of Astigmatic Mites and Household Pest Adaptations.</title>
        <authorList>
            <person name="Xiong Q."/>
            <person name="Wan A.T.-Y."/>
            <person name="Liu X.-Y."/>
            <person name="Fung C.S.-H."/>
            <person name="Xiao X."/>
            <person name="Malainual N."/>
            <person name="Hou J."/>
            <person name="Wang L."/>
            <person name="Wang M."/>
            <person name="Yang K."/>
            <person name="Cui Y."/>
            <person name="Leung E."/>
            <person name="Nong W."/>
            <person name="Shin S.-K."/>
            <person name="Au S."/>
            <person name="Jeong K.Y."/>
            <person name="Chew F.T."/>
            <person name="Hui J."/>
            <person name="Leung T.F."/>
            <person name="Tungtrongchitr A."/>
            <person name="Zhong N."/>
            <person name="Liu Z."/>
            <person name="Tsui S."/>
        </authorList>
    </citation>
    <scope>NUCLEOTIDE SEQUENCE</scope>
    <source>
        <strain evidence="1">Derf</strain>
        <tissue evidence="1">Whole organism</tissue>
    </source>
</reference>
<reference evidence="1" key="1">
    <citation type="submission" date="2013-05" db="EMBL/GenBank/DDBJ databases">
        <authorList>
            <person name="Yim A.K.Y."/>
            <person name="Chan T.F."/>
            <person name="Ji K.M."/>
            <person name="Liu X.Y."/>
            <person name="Zhou J.W."/>
            <person name="Li R.Q."/>
            <person name="Yang K.Y."/>
            <person name="Li J."/>
            <person name="Li M."/>
            <person name="Law P.T.W."/>
            <person name="Wu Y.L."/>
            <person name="Cai Z.L."/>
            <person name="Qin H."/>
            <person name="Bao Y."/>
            <person name="Leung R.K.K."/>
            <person name="Ng P.K.S."/>
            <person name="Zou J."/>
            <person name="Zhong X.J."/>
            <person name="Ran P.X."/>
            <person name="Zhong N.S."/>
            <person name="Liu Z.G."/>
            <person name="Tsui S.K.W."/>
        </authorList>
    </citation>
    <scope>NUCLEOTIDE SEQUENCE</scope>
    <source>
        <strain evidence="1">Derf</strain>
        <tissue evidence="1">Whole organism</tissue>
    </source>
</reference>
<evidence type="ECO:0000313" key="1">
    <source>
        <dbReference type="EMBL" id="KAH9518190.1"/>
    </source>
</evidence>
<sequence length="68" mass="8114">MKKNKLFNNHISAGNCVKYLFVIQQPQKFKKKTSTKIIYNYEQAACYKHINIMIWSEFIQKKISISKN</sequence>
<evidence type="ECO:0000313" key="2">
    <source>
        <dbReference type="Proteomes" id="UP000790347"/>
    </source>
</evidence>
<dbReference type="AlphaFoldDB" id="A0A922I340"/>
<keyword evidence="2" id="KW-1185">Reference proteome</keyword>
<name>A0A922I340_DERFA</name>
<accession>A0A922I340</accession>